<evidence type="ECO:0000313" key="1">
    <source>
        <dbReference type="EMBL" id="CAE0671589.1"/>
    </source>
</evidence>
<dbReference type="EMBL" id="HBIV01032593">
    <property type="protein sequence ID" value="CAE0671590.1"/>
    <property type="molecule type" value="Transcribed_RNA"/>
</dbReference>
<name>A0A6V3Q7M5_9EUKA</name>
<accession>A0A6V3Q7M5</accession>
<reference evidence="2" key="1">
    <citation type="submission" date="2021-01" db="EMBL/GenBank/DDBJ databases">
        <authorList>
            <person name="Corre E."/>
            <person name="Pelletier E."/>
            <person name="Niang G."/>
            <person name="Scheremetjew M."/>
            <person name="Finn R."/>
            <person name="Kale V."/>
            <person name="Holt S."/>
            <person name="Cochrane G."/>
            <person name="Meng A."/>
            <person name="Brown T."/>
            <person name="Cohen L."/>
        </authorList>
    </citation>
    <scope>NUCLEOTIDE SEQUENCE</scope>
    <source>
        <strain evidence="2">CCCM811</strain>
    </source>
</reference>
<gene>
    <name evidence="1" type="ORF">LGLO00237_LOCUS23238</name>
    <name evidence="2" type="ORF">LGLO00237_LOCUS23239</name>
</gene>
<dbReference type="EMBL" id="HBIV01032592">
    <property type="protein sequence ID" value="CAE0671589.1"/>
    <property type="molecule type" value="Transcribed_RNA"/>
</dbReference>
<dbReference type="AlphaFoldDB" id="A0A6V3Q7M5"/>
<protein>
    <submittedName>
        <fullName evidence="2">Uncharacterized protein</fullName>
    </submittedName>
</protein>
<proteinExistence type="predicted"/>
<organism evidence="2">
    <name type="scientific">Lotharella globosa</name>
    <dbReference type="NCBI Taxonomy" id="91324"/>
    <lineage>
        <taxon>Eukaryota</taxon>
        <taxon>Sar</taxon>
        <taxon>Rhizaria</taxon>
        <taxon>Cercozoa</taxon>
        <taxon>Chlorarachniophyceae</taxon>
        <taxon>Lotharella</taxon>
    </lineage>
</organism>
<sequence>MLELGTISSKNDVEFGVKYQKLHHPEFAAILHKAKAFSKNLKDHAGARVQIELFATDTSEPVVKPNRDPQFYNQGTHLFSLAGALEAALSVSFTRFDAITDKGKEWKDSSYAAATLSTNDFRVICRISMARTSDGDSKDTMWVRLFDAEKDATAISTSTLSSECVGKGWETMWDKAFEHQMQAICKAVLAGKSLAGAVVSAEDASRTLKLAEECHKDASRKMLIKD</sequence>
<evidence type="ECO:0000313" key="2">
    <source>
        <dbReference type="EMBL" id="CAE0671590.1"/>
    </source>
</evidence>